<evidence type="ECO:0000313" key="4">
    <source>
        <dbReference type="EMBL" id="KRN58177.1"/>
    </source>
</evidence>
<dbReference type="Gene3D" id="3.40.630.30">
    <property type="match status" value="1"/>
</dbReference>
<accession>A0A0R2HZD5</accession>
<evidence type="ECO:0000259" key="3">
    <source>
        <dbReference type="PROSITE" id="PS51186"/>
    </source>
</evidence>
<protein>
    <submittedName>
        <fullName evidence="4">Acetyltransferase</fullName>
    </submittedName>
</protein>
<dbReference type="InterPro" id="IPR000182">
    <property type="entry name" value="GNAT_dom"/>
</dbReference>
<evidence type="ECO:0000256" key="1">
    <source>
        <dbReference type="ARBA" id="ARBA00022679"/>
    </source>
</evidence>
<reference evidence="4 5" key="1">
    <citation type="journal article" date="2015" name="Genome Announc.">
        <title>Expanding the biotechnology potential of lactobacilli through comparative genomics of 213 strains and associated genera.</title>
        <authorList>
            <person name="Sun Z."/>
            <person name="Harris H.M."/>
            <person name="McCann A."/>
            <person name="Guo C."/>
            <person name="Argimon S."/>
            <person name="Zhang W."/>
            <person name="Yang X."/>
            <person name="Jeffery I.B."/>
            <person name="Cooney J.C."/>
            <person name="Kagawa T.F."/>
            <person name="Liu W."/>
            <person name="Song Y."/>
            <person name="Salvetti E."/>
            <person name="Wrobel A."/>
            <person name="Rasinkangas P."/>
            <person name="Parkhill J."/>
            <person name="Rea M.C."/>
            <person name="O'Sullivan O."/>
            <person name="Ritari J."/>
            <person name="Douillard F.P."/>
            <person name="Paul Ross R."/>
            <person name="Yang R."/>
            <person name="Briner A.E."/>
            <person name="Felis G.E."/>
            <person name="de Vos W.M."/>
            <person name="Barrangou R."/>
            <person name="Klaenhammer T.R."/>
            <person name="Caufield P.W."/>
            <person name="Cui Y."/>
            <person name="Zhang H."/>
            <person name="O'Toole P.W."/>
        </authorList>
    </citation>
    <scope>NUCLEOTIDE SEQUENCE [LARGE SCALE GENOMIC DNA]</scope>
    <source>
        <strain evidence="4 5">DSM 17896</strain>
    </source>
</reference>
<comment type="caution">
    <text evidence="4">The sequence shown here is derived from an EMBL/GenBank/DDBJ whole genome shotgun (WGS) entry which is preliminary data.</text>
</comment>
<dbReference type="RefSeq" id="WP_057741346.1">
    <property type="nucleotide sequence ID" value="NZ_JQBW01000010.1"/>
</dbReference>
<dbReference type="Pfam" id="PF00583">
    <property type="entry name" value="Acetyltransf_1"/>
    <property type="match status" value="1"/>
</dbReference>
<dbReference type="InterPro" id="IPR016181">
    <property type="entry name" value="Acyl_CoA_acyltransferase"/>
</dbReference>
<dbReference type="PANTHER" id="PTHR43877">
    <property type="entry name" value="AMINOALKYLPHOSPHONATE N-ACETYLTRANSFERASE-RELATED-RELATED"/>
    <property type="match status" value="1"/>
</dbReference>
<dbReference type="GO" id="GO:0016747">
    <property type="term" value="F:acyltransferase activity, transferring groups other than amino-acyl groups"/>
    <property type="evidence" value="ECO:0007669"/>
    <property type="project" value="InterPro"/>
</dbReference>
<keyword evidence="1 4" id="KW-0808">Transferase</keyword>
<evidence type="ECO:0000256" key="2">
    <source>
        <dbReference type="ARBA" id="ARBA00023315"/>
    </source>
</evidence>
<dbReference type="SUPFAM" id="SSF55729">
    <property type="entry name" value="Acyl-CoA N-acyltransferases (Nat)"/>
    <property type="match status" value="1"/>
</dbReference>
<dbReference type="CDD" id="cd04301">
    <property type="entry name" value="NAT_SF"/>
    <property type="match status" value="1"/>
</dbReference>
<keyword evidence="2" id="KW-0012">Acyltransferase</keyword>
<proteinExistence type="predicted"/>
<evidence type="ECO:0000313" key="5">
    <source>
        <dbReference type="Proteomes" id="UP000050934"/>
    </source>
</evidence>
<dbReference type="OrthoDB" id="357176at2"/>
<dbReference type="Proteomes" id="UP000050934">
    <property type="component" value="Unassembled WGS sequence"/>
</dbReference>
<gene>
    <name evidence="4" type="ORF">IV45_GL000620</name>
</gene>
<dbReference type="InterPro" id="IPR050832">
    <property type="entry name" value="Bact_Acetyltransf"/>
</dbReference>
<keyword evidence="5" id="KW-1185">Reference proteome</keyword>
<organism evidence="4 5">
    <name type="scientific">Limosilactobacillus secaliphilus</name>
    <dbReference type="NCBI Taxonomy" id="396268"/>
    <lineage>
        <taxon>Bacteria</taxon>
        <taxon>Bacillati</taxon>
        <taxon>Bacillota</taxon>
        <taxon>Bacilli</taxon>
        <taxon>Lactobacillales</taxon>
        <taxon>Lactobacillaceae</taxon>
        <taxon>Limosilactobacillus</taxon>
    </lineage>
</organism>
<dbReference type="EMBL" id="JQBW01000010">
    <property type="protein sequence ID" value="KRN58177.1"/>
    <property type="molecule type" value="Genomic_DNA"/>
</dbReference>
<dbReference type="PATRIC" id="fig|396268.3.peg.628"/>
<name>A0A0R2HZD5_9LACO</name>
<feature type="domain" description="N-acetyltransferase" evidence="3">
    <location>
        <begin position="1"/>
        <end position="176"/>
    </location>
</feature>
<dbReference type="STRING" id="396268.IV45_GL000620"/>
<dbReference type="AlphaFoldDB" id="A0A0R2HZD5"/>
<dbReference type="PANTHER" id="PTHR43877:SF1">
    <property type="entry name" value="ACETYLTRANSFERASE"/>
    <property type="match status" value="1"/>
</dbReference>
<sequence>MEFRKAQTADIPELRSFYQEVCDHQKVDQYSPEWQWGVHPTEEMLRDAIDDPQKMLLIAVDSQRIAAAGALYTGDDQIYGQGHWQRNFPQSQVRVLHLFATRPQYRGHGLSRRFLLYILNQAKQNGGQAVHVDIVADNLPAQRSYERVGFQVSASLILNYSDTGPTPAKLMERDLTN</sequence>
<dbReference type="PROSITE" id="PS51186">
    <property type="entry name" value="GNAT"/>
    <property type="match status" value="1"/>
</dbReference>